<protein>
    <submittedName>
        <fullName evidence="1">Uncharacterized protein</fullName>
    </submittedName>
</protein>
<name>A0A6S7AN39_9BURK</name>
<dbReference type="Proteomes" id="UP000494111">
    <property type="component" value="Unassembled WGS sequence"/>
</dbReference>
<dbReference type="EMBL" id="CADIJO010000018">
    <property type="protein sequence ID" value="CAB3728015.1"/>
    <property type="molecule type" value="Genomic_DNA"/>
</dbReference>
<accession>A0A6S7AN39</accession>
<proteinExistence type="predicted"/>
<reference evidence="1 2" key="1">
    <citation type="submission" date="2020-04" db="EMBL/GenBank/DDBJ databases">
        <authorList>
            <person name="De Canck E."/>
        </authorList>
    </citation>
    <scope>NUCLEOTIDE SEQUENCE [LARGE SCALE GENOMIC DNA]</scope>
    <source>
        <strain evidence="1 2">LMG 3458</strain>
    </source>
</reference>
<gene>
    <name evidence="1" type="ORF">LMG3458_04581</name>
</gene>
<organism evidence="1 2">
    <name type="scientific">Achromobacter deleyi</name>
    <dbReference type="NCBI Taxonomy" id="1353891"/>
    <lineage>
        <taxon>Bacteria</taxon>
        <taxon>Pseudomonadati</taxon>
        <taxon>Pseudomonadota</taxon>
        <taxon>Betaproteobacteria</taxon>
        <taxon>Burkholderiales</taxon>
        <taxon>Alcaligenaceae</taxon>
        <taxon>Achromobacter</taxon>
    </lineage>
</organism>
<sequence length="152" mass="16993">MDMREDDQMKITAVFPGLPDTAEANLADYAKYFLAYRRTDWEADGCDAQFTCRFEGGEVVLFVVDYFGKGISLRYDCNVPNAKAGSCWYSVGQAEAMQDIVDADTDLYLPLGSCLPPTLAFAVLDDFFTNPLEKSHKVAWVNAEDLDWSSID</sequence>
<evidence type="ECO:0000313" key="2">
    <source>
        <dbReference type="Proteomes" id="UP000494111"/>
    </source>
</evidence>
<dbReference type="AlphaFoldDB" id="A0A6S7AN39"/>
<evidence type="ECO:0000313" key="1">
    <source>
        <dbReference type="EMBL" id="CAB3728015.1"/>
    </source>
</evidence>